<dbReference type="Proteomes" id="UP000274515">
    <property type="component" value="Unassembled WGS sequence"/>
</dbReference>
<dbReference type="AlphaFoldDB" id="A0A426JUX2"/>
<name>A0A426JUX2_9PSEU</name>
<gene>
    <name evidence="1" type="ORF">EIL87_11335</name>
</gene>
<dbReference type="EMBL" id="RSAA01000010">
    <property type="protein sequence ID" value="RRO16881.1"/>
    <property type="molecule type" value="Genomic_DNA"/>
</dbReference>
<sequence length="216" mass="22461">MLVVAAGSGGARGILLFGPGAGGDPARYQRLLTAASEAGFTVAAPEHERFDGRAVTDEQMRDRAVGLKAALAEVDRGDLPVVAAGHSAGGWAALCLAGAQPWGRDRRPVEVPVEPRISRLVLVAPTLEWFRGPGALDEVTADVVAMVGAEDRVTPPENADLLRGAPVRTDVRTYQGVGHLDFLSSPPPGVGTTPGLDHEAFLDRLTTDFVAALTAG</sequence>
<dbReference type="Gene3D" id="3.40.50.1820">
    <property type="entry name" value="alpha/beta hydrolase"/>
    <property type="match status" value="1"/>
</dbReference>
<comment type="caution">
    <text evidence="1">The sequence shown here is derived from an EMBL/GenBank/DDBJ whole genome shotgun (WGS) entry which is preliminary data.</text>
</comment>
<dbReference type="InterPro" id="IPR029058">
    <property type="entry name" value="AB_hydrolase_fold"/>
</dbReference>
<evidence type="ECO:0000313" key="1">
    <source>
        <dbReference type="EMBL" id="RRO16881.1"/>
    </source>
</evidence>
<reference evidence="1 2" key="1">
    <citation type="submission" date="2018-11" db="EMBL/GenBank/DDBJ databases">
        <title>Saccharopolyspora rhizosphaerae sp. nov., an actinomycete isolated from rhizosphere soil in Thailand.</title>
        <authorList>
            <person name="Intra B."/>
            <person name="Euanorasetr J."/>
            <person name="Take A."/>
            <person name="Inahashi Y."/>
            <person name="Mori M."/>
            <person name="Panbangred W."/>
            <person name="Matsumoto A."/>
        </authorList>
    </citation>
    <scope>NUCLEOTIDE SEQUENCE [LARGE SCALE GENOMIC DNA]</scope>
    <source>
        <strain evidence="1 2">H219</strain>
    </source>
</reference>
<dbReference type="OrthoDB" id="192696at2"/>
<accession>A0A426JUX2</accession>
<protein>
    <recommendedName>
        <fullName evidence="3">Alpha/beta hydrolase</fullName>
    </recommendedName>
</protein>
<keyword evidence="2" id="KW-1185">Reference proteome</keyword>
<evidence type="ECO:0000313" key="2">
    <source>
        <dbReference type="Proteomes" id="UP000274515"/>
    </source>
</evidence>
<dbReference type="RefSeq" id="WP_125090207.1">
    <property type="nucleotide sequence ID" value="NZ_RSAA01000010.1"/>
</dbReference>
<proteinExistence type="predicted"/>
<evidence type="ECO:0008006" key="3">
    <source>
        <dbReference type="Google" id="ProtNLM"/>
    </source>
</evidence>
<organism evidence="1 2">
    <name type="scientific">Saccharopolyspora rhizosphaerae</name>
    <dbReference type="NCBI Taxonomy" id="2492662"/>
    <lineage>
        <taxon>Bacteria</taxon>
        <taxon>Bacillati</taxon>
        <taxon>Actinomycetota</taxon>
        <taxon>Actinomycetes</taxon>
        <taxon>Pseudonocardiales</taxon>
        <taxon>Pseudonocardiaceae</taxon>
        <taxon>Saccharopolyspora</taxon>
    </lineage>
</organism>
<dbReference type="SUPFAM" id="SSF53474">
    <property type="entry name" value="alpha/beta-Hydrolases"/>
    <property type="match status" value="1"/>
</dbReference>